<name>A0ACB9RGT2_9MYRT</name>
<sequence length="115" mass="13058">MRSMIWVKVCGDLSALTRSHWLGFTERTLGYFGELYIYRYVILNKLMPFLKHYISDALTKADYLLVMGVCLTLSIANIVGFTKCQKDAKKQIKAFATQTIASRFSSTLQSAFSVI</sequence>
<dbReference type="EMBL" id="CM042883">
    <property type="protein sequence ID" value="KAI4378074.1"/>
    <property type="molecule type" value="Genomic_DNA"/>
</dbReference>
<accession>A0ACB9RGT2</accession>
<proteinExistence type="predicted"/>
<dbReference type="Proteomes" id="UP001057402">
    <property type="component" value="Chromosome 4"/>
</dbReference>
<comment type="caution">
    <text evidence="1">The sequence shown here is derived from an EMBL/GenBank/DDBJ whole genome shotgun (WGS) entry which is preliminary data.</text>
</comment>
<evidence type="ECO:0000313" key="2">
    <source>
        <dbReference type="Proteomes" id="UP001057402"/>
    </source>
</evidence>
<protein>
    <submittedName>
        <fullName evidence="1">Uncharacterized protein</fullName>
    </submittedName>
</protein>
<keyword evidence="2" id="KW-1185">Reference proteome</keyword>
<organism evidence="1 2">
    <name type="scientific">Melastoma candidum</name>
    <dbReference type="NCBI Taxonomy" id="119954"/>
    <lineage>
        <taxon>Eukaryota</taxon>
        <taxon>Viridiplantae</taxon>
        <taxon>Streptophyta</taxon>
        <taxon>Embryophyta</taxon>
        <taxon>Tracheophyta</taxon>
        <taxon>Spermatophyta</taxon>
        <taxon>Magnoliopsida</taxon>
        <taxon>eudicotyledons</taxon>
        <taxon>Gunneridae</taxon>
        <taxon>Pentapetalae</taxon>
        <taxon>rosids</taxon>
        <taxon>malvids</taxon>
        <taxon>Myrtales</taxon>
        <taxon>Melastomataceae</taxon>
        <taxon>Melastomatoideae</taxon>
        <taxon>Melastomateae</taxon>
        <taxon>Melastoma</taxon>
    </lineage>
</organism>
<gene>
    <name evidence="1" type="ORF">MLD38_015611</name>
</gene>
<evidence type="ECO:0000313" key="1">
    <source>
        <dbReference type="EMBL" id="KAI4378074.1"/>
    </source>
</evidence>
<reference evidence="2" key="1">
    <citation type="journal article" date="2023" name="Front. Plant Sci.">
        <title>Chromosomal-level genome assembly of Melastoma candidum provides insights into trichome evolution.</title>
        <authorList>
            <person name="Zhong Y."/>
            <person name="Wu W."/>
            <person name="Sun C."/>
            <person name="Zou P."/>
            <person name="Liu Y."/>
            <person name="Dai S."/>
            <person name="Zhou R."/>
        </authorList>
    </citation>
    <scope>NUCLEOTIDE SEQUENCE [LARGE SCALE GENOMIC DNA]</scope>
</reference>